<sequence>MVTLETERLLLRMFREEDFEDYAAIFSDRQVTRYLGDGEPLSRATAWRSMAFIVGHWQLRGYGMWAVEERHSGVLIGRIGFFNPEGWPGFEIGWTLKPAYWGKGYATEGAKAALNYGFSNLDKDHIISLIYPENIRSIKVAQRLGEKLEDKTTLFDKEVLIYGISRETWQAKIISN</sequence>
<organism evidence="2 3">
    <name type="scientific">Calothrix parietina FACHB-288</name>
    <dbReference type="NCBI Taxonomy" id="2692896"/>
    <lineage>
        <taxon>Bacteria</taxon>
        <taxon>Bacillati</taxon>
        <taxon>Cyanobacteriota</taxon>
        <taxon>Cyanophyceae</taxon>
        <taxon>Nostocales</taxon>
        <taxon>Calotrichaceae</taxon>
        <taxon>Calothrix</taxon>
    </lineage>
</organism>
<dbReference type="RefSeq" id="WP_190550451.1">
    <property type="nucleotide sequence ID" value="NZ_CAWPNO010000123.1"/>
</dbReference>
<gene>
    <name evidence="2" type="ORF">H6G24_33665</name>
</gene>
<feature type="domain" description="N-acetyltransferase" evidence="1">
    <location>
        <begin position="9"/>
        <end position="167"/>
    </location>
</feature>
<proteinExistence type="predicted"/>
<dbReference type="SUPFAM" id="SSF55729">
    <property type="entry name" value="Acyl-CoA N-acyltransferases (Nat)"/>
    <property type="match status" value="1"/>
</dbReference>
<accession>A0ABR8AKP5</accession>
<reference evidence="2 3" key="1">
    <citation type="journal article" date="2020" name="ISME J.">
        <title>Comparative genomics reveals insights into cyanobacterial evolution and habitat adaptation.</title>
        <authorList>
            <person name="Chen M.Y."/>
            <person name="Teng W.K."/>
            <person name="Zhao L."/>
            <person name="Hu C.X."/>
            <person name="Zhou Y.K."/>
            <person name="Han B.P."/>
            <person name="Song L.R."/>
            <person name="Shu W.S."/>
        </authorList>
    </citation>
    <scope>NUCLEOTIDE SEQUENCE [LARGE SCALE GENOMIC DNA]</scope>
    <source>
        <strain evidence="2 3">FACHB-288</strain>
    </source>
</reference>
<evidence type="ECO:0000259" key="1">
    <source>
        <dbReference type="PROSITE" id="PS51186"/>
    </source>
</evidence>
<dbReference type="PANTHER" id="PTHR43792:SF1">
    <property type="entry name" value="N-ACETYLTRANSFERASE DOMAIN-CONTAINING PROTEIN"/>
    <property type="match status" value="1"/>
</dbReference>
<dbReference type="EMBL" id="JACJQH010000085">
    <property type="protein sequence ID" value="MBD2200359.1"/>
    <property type="molecule type" value="Genomic_DNA"/>
</dbReference>
<comment type="caution">
    <text evidence="2">The sequence shown here is derived from an EMBL/GenBank/DDBJ whole genome shotgun (WGS) entry which is preliminary data.</text>
</comment>
<dbReference type="InterPro" id="IPR000182">
    <property type="entry name" value="GNAT_dom"/>
</dbReference>
<protein>
    <submittedName>
        <fullName evidence="2">GNAT family N-acetyltransferase</fullName>
    </submittedName>
</protein>
<dbReference type="PROSITE" id="PS51186">
    <property type="entry name" value="GNAT"/>
    <property type="match status" value="1"/>
</dbReference>
<evidence type="ECO:0000313" key="2">
    <source>
        <dbReference type="EMBL" id="MBD2200359.1"/>
    </source>
</evidence>
<evidence type="ECO:0000313" key="3">
    <source>
        <dbReference type="Proteomes" id="UP000658514"/>
    </source>
</evidence>
<dbReference type="Proteomes" id="UP000658514">
    <property type="component" value="Unassembled WGS sequence"/>
</dbReference>
<dbReference type="Pfam" id="PF13302">
    <property type="entry name" value="Acetyltransf_3"/>
    <property type="match status" value="1"/>
</dbReference>
<dbReference type="PANTHER" id="PTHR43792">
    <property type="entry name" value="GNAT FAMILY, PUTATIVE (AFU_ORTHOLOGUE AFUA_3G00765)-RELATED-RELATED"/>
    <property type="match status" value="1"/>
</dbReference>
<keyword evidence="3" id="KW-1185">Reference proteome</keyword>
<dbReference type="InterPro" id="IPR051531">
    <property type="entry name" value="N-acetyltransferase"/>
</dbReference>
<name>A0ABR8AKP5_9CYAN</name>
<dbReference type="Gene3D" id="3.40.630.30">
    <property type="match status" value="1"/>
</dbReference>
<dbReference type="InterPro" id="IPR016181">
    <property type="entry name" value="Acyl_CoA_acyltransferase"/>
</dbReference>